<keyword evidence="2" id="KW-0012">Acyltransferase</keyword>
<sequence length="164" mass="17833">MEIRLARPDELVGLQQIEIASGEPFRAIGMPEIADDDPLPLAVLTHLQSLGRVWVAAEPEPVGWIAVEEVDGFAHVEQVSVHPGHARRGVGRELIDHVGAWAAGRGLTGLTLTTFRDVPWNGPYYERLGFRQVSDLTPGLAAVVEQETARGLDPATRTCMLRGV</sequence>
<evidence type="ECO:0000313" key="4">
    <source>
        <dbReference type="EMBL" id="MCS7484792.1"/>
    </source>
</evidence>
<keyword evidence="1" id="KW-0808">Transferase</keyword>
<evidence type="ECO:0000256" key="1">
    <source>
        <dbReference type="ARBA" id="ARBA00022679"/>
    </source>
</evidence>
<dbReference type="Proteomes" id="UP001141259">
    <property type="component" value="Unassembled WGS sequence"/>
</dbReference>
<dbReference type="Gene3D" id="3.40.630.30">
    <property type="match status" value="1"/>
</dbReference>
<evidence type="ECO:0000259" key="3">
    <source>
        <dbReference type="PROSITE" id="PS51186"/>
    </source>
</evidence>
<accession>A0A9X2VZ27</accession>
<dbReference type="PANTHER" id="PTHR43800:SF1">
    <property type="entry name" value="PEPTIDYL-LYSINE N-ACETYLTRANSFERASE YJAB"/>
    <property type="match status" value="1"/>
</dbReference>
<evidence type="ECO:0000256" key="2">
    <source>
        <dbReference type="ARBA" id="ARBA00023315"/>
    </source>
</evidence>
<keyword evidence="5" id="KW-1185">Reference proteome</keyword>
<dbReference type="PANTHER" id="PTHR43800">
    <property type="entry name" value="PEPTIDYL-LYSINE N-ACETYLTRANSFERASE YJAB"/>
    <property type="match status" value="1"/>
</dbReference>
<dbReference type="Pfam" id="PF00583">
    <property type="entry name" value="Acetyltransf_1"/>
    <property type="match status" value="1"/>
</dbReference>
<dbReference type="InterPro" id="IPR016181">
    <property type="entry name" value="Acyl_CoA_acyltransferase"/>
</dbReference>
<comment type="caution">
    <text evidence="4">The sequence shown here is derived from an EMBL/GenBank/DDBJ whole genome shotgun (WGS) entry which is preliminary data.</text>
</comment>
<organism evidence="4 5">
    <name type="scientific">Umezawaea endophytica</name>
    <dbReference type="NCBI Taxonomy" id="1654476"/>
    <lineage>
        <taxon>Bacteria</taxon>
        <taxon>Bacillati</taxon>
        <taxon>Actinomycetota</taxon>
        <taxon>Actinomycetes</taxon>
        <taxon>Pseudonocardiales</taxon>
        <taxon>Pseudonocardiaceae</taxon>
        <taxon>Umezawaea</taxon>
    </lineage>
</organism>
<evidence type="ECO:0000313" key="5">
    <source>
        <dbReference type="Proteomes" id="UP001141259"/>
    </source>
</evidence>
<reference evidence="4" key="1">
    <citation type="submission" date="2022-08" db="EMBL/GenBank/DDBJ databases">
        <authorList>
            <person name="Tistechok S."/>
            <person name="Samborskyy M."/>
            <person name="Roman I."/>
        </authorList>
    </citation>
    <scope>NUCLEOTIDE SEQUENCE</scope>
    <source>
        <strain evidence="4">DSM 103496</strain>
    </source>
</reference>
<dbReference type="EMBL" id="JANYMP010000054">
    <property type="protein sequence ID" value="MCS7484792.1"/>
    <property type="molecule type" value="Genomic_DNA"/>
</dbReference>
<dbReference type="PROSITE" id="PS51186">
    <property type="entry name" value="GNAT"/>
    <property type="match status" value="1"/>
</dbReference>
<dbReference type="SUPFAM" id="SSF55729">
    <property type="entry name" value="Acyl-CoA N-acyltransferases (Nat)"/>
    <property type="match status" value="1"/>
</dbReference>
<dbReference type="GO" id="GO:0016747">
    <property type="term" value="F:acyltransferase activity, transferring groups other than amino-acyl groups"/>
    <property type="evidence" value="ECO:0007669"/>
    <property type="project" value="InterPro"/>
</dbReference>
<gene>
    <name evidence="4" type="ORF">NZH93_48870</name>
</gene>
<dbReference type="InterPro" id="IPR000182">
    <property type="entry name" value="GNAT_dom"/>
</dbReference>
<protein>
    <submittedName>
        <fullName evidence="4">GNAT family N-acetyltransferase</fullName>
    </submittedName>
</protein>
<dbReference type="AlphaFoldDB" id="A0A9X2VZ27"/>
<name>A0A9X2VZ27_9PSEU</name>
<proteinExistence type="predicted"/>
<feature type="domain" description="N-acetyltransferase" evidence="3">
    <location>
        <begin position="1"/>
        <end position="150"/>
    </location>
</feature>
<dbReference type="RefSeq" id="WP_259630237.1">
    <property type="nucleotide sequence ID" value="NZ_JANYMP010000054.1"/>
</dbReference>
<dbReference type="CDD" id="cd04301">
    <property type="entry name" value="NAT_SF"/>
    <property type="match status" value="1"/>
</dbReference>